<reference evidence="1" key="1">
    <citation type="submission" date="2014-09" db="EMBL/GenBank/DDBJ databases">
        <authorList>
            <person name="Magalhaes I.L.F."/>
            <person name="Oliveira U."/>
            <person name="Santos F.R."/>
            <person name="Vidigal T.H.D.A."/>
            <person name="Brescovit A.D."/>
            <person name="Santos A.J."/>
        </authorList>
    </citation>
    <scope>NUCLEOTIDE SEQUENCE</scope>
    <source>
        <tissue evidence="1">Shoot tissue taken approximately 20 cm above the soil surface</tissue>
    </source>
</reference>
<reference evidence="1" key="2">
    <citation type="journal article" date="2015" name="Data Brief">
        <title>Shoot transcriptome of the giant reed, Arundo donax.</title>
        <authorList>
            <person name="Barrero R.A."/>
            <person name="Guerrero F.D."/>
            <person name="Moolhuijzen P."/>
            <person name="Goolsby J.A."/>
            <person name="Tidwell J."/>
            <person name="Bellgard S.E."/>
            <person name="Bellgard M.I."/>
        </authorList>
    </citation>
    <scope>NUCLEOTIDE SEQUENCE</scope>
    <source>
        <tissue evidence="1">Shoot tissue taken approximately 20 cm above the soil surface</tissue>
    </source>
</reference>
<organism evidence="1">
    <name type="scientific">Arundo donax</name>
    <name type="common">Giant reed</name>
    <name type="synonym">Donax arundinaceus</name>
    <dbReference type="NCBI Taxonomy" id="35708"/>
    <lineage>
        <taxon>Eukaryota</taxon>
        <taxon>Viridiplantae</taxon>
        <taxon>Streptophyta</taxon>
        <taxon>Embryophyta</taxon>
        <taxon>Tracheophyta</taxon>
        <taxon>Spermatophyta</taxon>
        <taxon>Magnoliopsida</taxon>
        <taxon>Liliopsida</taxon>
        <taxon>Poales</taxon>
        <taxon>Poaceae</taxon>
        <taxon>PACMAD clade</taxon>
        <taxon>Arundinoideae</taxon>
        <taxon>Arundineae</taxon>
        <taxon>Arundo</taxon>
    </lineage>
</organism>
<accession>A0A0A9D6C0</accession>
<dbReference type="EMBL" id="GBRH01216715">
    <property type="protein sequence ID" value="JAD81180.1"/>
    <property type="molecule type" value="Transcribed_RNA"/>
</dbReference>
<protein>
    <submittedName>
        <fullName evidence="1">Uncharacterized protein</fullName>
    </submittedName>
</protein>
<name>A0A0A9D6C0_ARUDO</name>
<sequence>MCKLESKKGFMEQYALQLFSKYNDNINGGAKTCSGSWFK</sequence>
<proteinExistence type="predicted"/>
<evidence type="ECO:0000313" key="1">
    <source>
        <dbReference type="EMBL" id="JAD81180.1"/>
    </source>
</evidence>
<dbReference type="AlphaFoldDB" id="A0A0A9D6C0"/>